<feature type="transmembrane region" description="Helical" evidence="1">
    <location>
        <begin position="187"/>
        <end position="207"/>
    </location>
</feature>
<keyword evidence="1" id="KW-1133">Transmembrane helix</keyword>
<dbReference type="EMBL" id="LS423452">
    <property type="protein sequence ID" value="SPS05782.1"/>
    <property type="molecule type" value="Genomic_DNA"/>
</dbReference>
<evidence type="ECO:0000256" key="1">
    <source>
        <dbReference type="SAM" id="Phobius"/>
    </source>
</evidence>
<feature type="transmembrane region" description="Helical" evidence="1">
    <location>
        <begin position="331"/>
        <end position="352"/>
    </location>
</feature>
<organism evidence="3">
    <name type="scientific">Candidatus Nitrotoga fabula</name>
    <dbReference type="NCBI Taxonomy" id="2182327"/>
    <lineage>
        <taxon>Bacteria</taxon>
        <taxon>Pseudomonadati</taxon>
        <taxon>Pseudomonadota</taxon>
        <taxon>Betaproteobacteria</taxon>
        <taxon>Nitrosomonadales</taxon>
        <taxon>Gallionellaceae</taxon>
        <taxon>Candidatus Nitrotoga</taxon>
    </lineage>
</organism>
<sequence>MTARKAISMLHRYTGLAAGLLLVISGLTGSLLVFREEIETLIHPEWMRTVPREERVSPQTVLETVQHAYPKDRPLFIRIPRTPQQTYLIKLNNAHDLLIYVDPYTGKILGEHRQEDTVTGWIALLHTELLSRETGEIILGFGALLLIGMCMTGLILWWPRNRKFSPGLRIQWSAPWKKVNFDVHRASGIYAGFFILLTAITAASLVFDKTAASMLNAITQSQPRPAPPVSHPRQGGGSLPSLDRMLHQADMILPAATTWIALPRNAEAPLVVRKKYAGEWHPNGRNFIYMDQYSGKVLQVENMLTSPVGTRILNTLYPIHIGVIGGTPTRIIQLVIGMFPLILLFTGGIMWWNRRKVLHTKLPRKSSVIH</sequence>
<dbReference type="InterPro" id="IPR025711">
    <property type="entry name" value="PepSY"/>
</dbReference>
<proteinExistence type="predicted"/>
<keyword evidence="1" id="KW-0812">Transmembrane</keyword>
<dbReference type="AlphaFoldDB" id="A0A2X0R713"/>
<dbReference type="InterPro" id="IPR005625">
    <property type="entry name" value="PepSY-ass_TM"/>
</dbReference>
<gene>
    <name evidence="3" type="ORF">NITFAB_1372</name>
</gene>
<evidence type="ECO:0000313" key="3">
    <source>
        <dbReference type="EMBL" id="SPS05782.1"/>
    </source>
</evidence>
<reference evidence="3" key="1">
    <citation type="submission" date="2018-05" db="EMBL/GenBank/DDBJ databases">
        <authorList>
            <person name="Lanie J.A."/>
            <person name="Ng W.-L."/>
            <person name="Kazmierczak K.M."/>
            <person name="Andrzejewski T.M."/>
            <person name="Davidsen T.M."/>
            <person name="Wayne K.J."/>
            <person name="Tettelin H."/>
            <person name="Glass J.I."/>
            <person name="Rusch D."/>
            <person name="Podicherti R."/>
            <person name="Tsui H.-C.T."/>
            <person name="Winkler M.E."/>
        </authorList>
    </citation>
    <scope>NUCLEOTIDE SEQUENCE</scope>
    <source>
        <strain evidence="3">KNB</strain>
    </source>
</reference>
<dbReference type="Pfam" id="PF03929">
    <property type="entry name" value="PepSY_TM"/>
    <property type="match status" value="1"/>
</dbReference>
<feature type="transmembrane region" description="Helical" evidence="1">
    <location>
        <begin position="137"/>
        <end position="159"/>
    </location>
</feature>
<protein>
    <recommendedName>
        <fullName evidence="2">PepSY domain-containing protein</fullName>
    </recommendedName>
</protein>
<accession>A0A2X0R713</accession>
<dbReference type="PANTHER" id="PTHR34219:SF3">
    <property type="entry name" value="BLL7967 PROTEIN"/>
    <property type="match status" value="1"/>
</dbReference>
<dbReference type="PANTHER" id="PTHR34219">
    <property type="entry name" value="IRON-REGULATED INNER MEMBRANE PROTEIN-RELATED"/>
    <property type="match status" value="1"/>
</dbReference>
<name>A0A2X0R713_9PROT</name>
<evidence type="ECO:0000259" key="2">
    <source>
        <dbReference type="Pfam" id="PF03413"/>
    </source>
</evidence>
<keyword evidence="1" id="KW-0472">Membrane</keyword>
<feature type="domain" description="PepSY" evidence="2">
    <location>
        <begin position="56"/>
        <end position="111"/>
    </location>
</feature>
<dbReference type="Pfam" id="PF03413">
    <property type="entry name" value="PepSY"/>
    <property type="match status" value="1"/>
</dbReference>